<dbReference type="AlphaFoldDB" id="A0A1Q3E9X7"/>
<dbReference type="InterPro" id="IPR007325">
    <property type="entry name" value="KFase/CYL"/>
</dbReference>
<name>A0A1Q3E9X7_LENED</name>
<dbReference type="Proteomes" id="UP000188533">
    <property type="component" value="Unassembled WGS sequence"/>
</dbReference>
<dbReference type="InterPro" id="IPR037175">
    <property type="entry name" value="KFase_sf"/>
</dbReference>
<dbReference type="STRING" id="5353.A0A1Q3E9X7"/>
<evidence type="ECO:0000313" key="3">
    <source>
        <dbReference type="Proteomes" id="UP000188533"/>
    </source>
</evidence>
<evidence type="ECO:0000313" key="2">
    <source>
        <dbReference type="EMBL" id="GAW03961.1"/>
    </source>
</evidence>
<reference evidence="2 3" key="1">
    <citation type="submission" date="2016-08" db="EMBL/GenBank/DDBJ databases">
        <authorList>
            <consortium name="Lentinula edodes genome sequencing consortium"/>
            <person name="Sakamoto Y."/>
            <person name="Nakade K."/>
            <person name="Sato S."/>
            <person name="Yoshida Y."/>
            <person name="Miyazaki K."/>
            <person name="Natsume S."/>
            <person name="Konno N."/>
        </authorList>
    </citation>
    <scope>NUCLEOTIDE SEQUENCE [LARGE SCALE GENOMIC DNA]</scope>
    <source>
        <strain evidence="2 3">NBRC 111202</strain>
    </source>
</reference>
<evidence type="ECO:0008006" key="4">
    <source>
        <dbReference type="Google" id="ProtNLM"/>
    </source>
</evidence>
<keyword evidence="3" id="KW-1185">Reference proteome</keyword>
<gene>
    <name evidence="2" type="ORF">LENED_005717</name>
</gene>
<dbReference type="GO" id="GO:0019441">
    <property type="term" value="P:L-tryptophan catabolic process to kynurenine"/>
    <property type="evidence" value="ECO:0007669"/>
    <property type="project" value="InterPro"/>
</dbReference>
<dbReference type="Gene3D" id="3.50.30.50">
    <property type="entry name" value="Putative cyclase"/>
    <property type="match status" value="1"/>
</dbReference>
<dbReference type="Pfam" id="PF04199">
    <property type="entry name" value="Cyclase"/>
    <property type="match status" value="1"/>
</dbReference>
<evidence type="ECO:0000256" key="1">
    <source>
        <dbReference type="ARBA" id="ARBA00007865"/>
    </source>
</evidence>
<proteinExistence type="inferred from homology"/>
<dbReference type="PANTHER" id="PTHR34861">
    <property type="match status" value="1"/>
</dbReference>
<dbReference type="EMBL" id="BDGU01000167">
    <property type="protein sequence ID" value="GAW03961.1"/>
    <property type="molecule type" value="Genomic_DNA"/>
</dbReference>
<accession>A0A1Q3E9X7</accession>
<sequence>MPLSPCSVQTNTVEQFLSYFLIHLRSSISNEPPVRGNINHGGGISHTALNIMEEQQTRALKMIQYAVKFSTAIQDGTSYQAMPSSSQLWTSFPFCRALTFIIERGTSTIVLKMFCIPVTPEAGQITILADTAVVDATPSAKTWKDLPNFDDLPMFKNMKGCAWEVWGKDDQLGTINLLTDEVVKKAAAEEIITGTTVSLNWPLQFPSKPLFGRKSPEVNMILKSPRVVRDDEIHINTQSGTQWDGLRHFGLQEHGVFYNNTPQDAMESGIVPIHDPLAIDPALAHIGIQNWANHGICGRGVLLDIVRYYSGELDGTGSPGLTELPYDPWTTHGLTVAELEACAEKQGVKFRQGDILILRVGFIRKYQNATQEARDALAARPETFAGIEQSEDMKRFLWNNHFAAIASDQPALEVRWPTGEGTPHMHQTLLGLWGMPIGEMFDVEQLSQVCAKMGRYTFFFSSWPLAIIGGCASPPNAAAYF</sequence>
<protein>
    <recommendedName>
        <fullName evidence="4">Cyclase</fullName>
    </recommendedName>
</protein>
<comment type="caution">
    <text evidence="2">The sequence shown here is derived from an EMBL/GenBank/DDBJ whole genome shotgun (WGS) entry which is preliminary data.</text>
</comment>
<organism evidence="2 3">
    <name type="scientific">Lentinula edodes</name>
    <name type="common">Shiitake mushroom</name>
    <name type="synonym">Lentinus edodes</name>
    <dbReference type="NCBI Taxonomy" id="5353"/>
    <lineage>
        <taxon>Eukaryota</taxon>
        <taxon>Fungi</taxon>
        <taxon>Dikarya</taxon>
        <taxon>Basidiomycota</taxon>
        <taxon>Agaricomycotina</taxon>
        <taxon>Agaricomycetes</taxon>
        <taxon>Agaricomycetidae</taxon>
        <taxon>Agaricales</taxon>
        <taxon>Marasmiineae</taxon>
        <taxon>Omphalotaceae</taxon>
        <taxon>Lentinula</taxon>
    </lineage>
</organism>
<dbReference type="GO" id="GO:0004061">
    <property type="term" value="F:arylformamidase activity"/>
    <property type="evidence" value="ECO:0007669"/>
    <property type="project" value="InterPro"/>
</dbReference>
<dbReference type="SUPFAM" id="SSF102198">
    <property type="entry name" value="Putative cyclase"/>
    <property type="match status" value="1"/>
</dbReference>
<comment type="similarity">
    <text evidence="1">Belongs to the Cyclase 1 superfamily.</text>
</comment>
<reference evidence="2 3" key="2">
    <citation type="submission" date="2017-02" db="EMBL/GenBank/DDBJ databases">
        <title>A genome survey and senescence transcriptome analysis in Lentinula edodes.</title>
        <authorList>
            <person name="Sakamoto Y."/>
            <person name="Nakade K."/>
            <person name="Sato S."/>
            <person name="Yoshida Y."/>
            <person name="Miyazaki K."/>
            <person name="Natsume S."/>
            <person name="Konno N."/>
        </authorList>
    </citation>
    <scope>NUCLEOTIDE SEQUENCE [LARGE SCALE GENOMIC DNA]</scope>
    <source>
        <strain evidence="2 3">NBRC 111202</strain>
    </source>
</reference>